<dbReference type="Pfam" id="PF00149">
    <property type="entry name" value="Metallophos"/>
    <property type="match status" value="1"/>
</dbReference>
<reference evidence="2" key="1">
    <citation type="submission" date="2021-01" db="EMBL/GenBank/DDBJ databases">
        <authorList>
            <person name="Corre E."/>
            <person name="Pelletier E."/>
            <person name="Niang G."/>
            <person name="Scheremetjew M."/>
            <person name="Finn R."/>
            <person name="Kale V."/>
            <person name="Holt S."/>
            <person name="Cochrane G."/>
            <person name="Meng A."/>
            <person name="Brown T."/>
            <person name="Cohen L."/>
        </authorList>
    </citation>
    <scope>NUCLEOTIDE SEQUENCE</scope>
    <source>
        <strain evidence="2">SAG 63-3</strain>
    </source>
</reference>
<name>A0A7S0YMK0_9CHLO</name>
<gene>
    <name evidence="2" type="ORF">PPAR00522_LOCUS16815</name>
</gene>
<dbReference type="GO" id="GO:0016787">
    <property type="term" value="F:hydrolase activity"/>
    <property type="evidence" value="ECO:0007669"/>
    <property type="project" value="InterPro"/>
</dbReference>
<dbReference type="InterPro" id="IPR029052">
    <property type="entry name" value="Metallo-depent_PP-like"/>
</dbReference>
<organism evidence="2">
    <name type="scientific">Polytomella parva</name>
    <dbReference type="NCBI Taxonomy" id="51329"/>
    <lineage>
        <taxon>Eukaryota</taxon>
        <taxon>Viridiplantae</taxon>
        <taxon>Chlorophyta</taxon>
        <taxon>core chlorophytes</taxon>
        <taxon>Chlorophyceae</taxon>
        <taxon>CS clade</taxon>
        <taxon>Chlamydomonadales</taxon>
        <taxon>Chlamydomonadaceae</taxon>
        <taxon>Polytomella</taxon>
    </lineage>
</organism>
<protein>
    <recommendedName>
        <fullName evidence="1">Calcineurin-like phosphoesterase domain-containing protein</fullName>
    </recommendedName>
</protein>
<dbReference type="AlphaFoldDB" id="A0A7S0YMK0"/>
<accession>A0A7S0YMK0</accession>
<dbReference type="InterPro" id="IPR004843">
    <property type="entry name" value="Calcineurin-like_PHP"/>
</dbReference>
<dbReference type="Gene3D" id="3.60.21.10">
    <property type="match status" value="1"/>
</dbReference>
<proteinExistence type="predicted"/>
<dbReference type="EMBL" id="HBFM01026002">
    <property type="protein sequence ID" value="CAD8783759.1"/>
    <property type="molecule type" value="Transcribed_RNA"/>
</dbReference>
<evidence type="ECO:0000313" key="2">
    <source>
        <dbReference type="EMBL" id="CAD8783759.1"/>
    </source>
</evidence>
<dbReference type="PANTHER" id="PTHR46546">
    <property type="entry name" value="SHEWANELLA-LIKE PROTEIN PHOSPHATASE 1"/>
    <property type="match status" value="1"/>
</dbReference>
<feature type="domain" description="Calcineurin-like phosphoesterase" evidence="1">
    <location>
        <begin position="86"/>
        <end position="195"/>
    </location>
</feature>
<dbReference type="SUPFAM" id="SSF56300">
    <property type="entry name" value="Metallo-dependent phosphatases"/>
    <property type="match status" value="1"/>
</dbReference>
<sequence>MLLTRQESARAKLLPSVRLYSRRKTPCLFKSVQPHALNPKHLRFKCFANVNATVERPVPQSVDESLLSYDKEEYADPPTFITTDGRVVAVGDLHGDYQKTIECLTASKVISINSDNTIHWIGKNTVVVQLGDVLGRGPDEICILQLLRYLDACARREGGAVYMLNGNHEFMNVCGSFKYVHNLALQESGRFAGVPDEDLHRSSVLVEAPARLF</sequence>
<evidence type="ECO:0000259" key="1">
    <source>
        <dbReference type="Pfam" id="PF00149"/>
    </source>
</evidence>
<dbReference type="PANTHER" id="PTHR46546:SF4">
    <property type="entry name" value="SHEWANELLA-LIKE PROTEIN PHOSPHATASE 1"/>
    <property type="match status" value="1"/>
</dbReference>